<dbReference type="EMBL" id="BAAFZP010000001">
    <property type="protein sequence ID" value="GAB1581898.1"/>
    <property type="molecule type" value="Genomic_DNA"/>
</dbReference>
<keyword evidence="3" id="KW-1185">Reference proteome</keyword>
<name>A0ABQ0GZ04_9HYPH</name>
<dbReference type="Proteomes" id="UP001628091">
    <property type="component" value="Unassembled WGS sequence"/>
</dbReference>
<evidence type="ECO:0000256" key="1">
    <source>
        <dbReference type="SAM" id="MobiDB-lite"/>
    </source>
</evidence>
<accession>A0ABQ0GZ04</accession>
<protein>
    <submittedName>
        <fullName evidence="2">DUF930 domain-containing protein</fullName>
    </submittedName>
</protein>
<evidence type="ECO:0000313" key="2">
    <source>
        <dbReference type="EMBL" id="GAB1581898.1"/>
    </source>
</evidence>
<feature type="region of interest" description="Disordered" evidence="1">
    <location>
        <begin position="41"/>
        <end position="165"/>
    </location>
</feature>
<dbReference type="Pfam" id="PF06059">
    <property type="entry name" value="DUF930"/>
    <property type="match status" value="1"/>
</dbReference>
<evidence type="ECO:0000313" key="3">
    <source>
        <dbReference type="Proteomes" id="UP001628091"/>
    </source>
</evidence>
<proteinExistence type="predicted"/>
<gene>
    <name evidence="2" type="ORF">PPNSA23_18410</name>
</gene>
<feature type="compositionally biased region" description="Low complexity" evidence="1">
    <location>
        <begin position="130"/>
        <end position="163"/>
    </location>
</feature>
<dbReference type="InterPro" id="IPR009273">
    <property type="entry name" value="DUF930"/>
</dbReference>
<comment type="caution">
    <text evidence="2">The sequence shown here is derived from an EMBL/GenBank/DDBJ whole genome shotgun (WGS) entry which is preliminary data.</text>
</comment>
<feature type="compositionally biased region" description="Basic and acidic residues" evidence="1">
    <location>
        <begin position="47"/>
        <end position="64"/>
    </location>
</feature>
<sequence>MFRGAVPVSLFLHVAVAALLIFGLPLSLPQTEEQAIAVDLVPPESPAEAKDEPPPPAEKPKPEQTQKANPEPPPSTRDAAGRESAPAVLQPVFQFGEKDMGPREALRGNSAKESSASPAAQRDPGKQDLARPPAAAATPAPGEGLQPTASAAPATEPAEAAKAQGAVELQEAKTLFSQAATGNSTSATAMDDVPRDVRAGRLCVTELREQLLHALPPYFPELLPSHRLEDDTVIEITRTAFRASRQWYDLSYRCEVDPEVTKVVAFAFHVGEPIPRSEWRRRGLPSE</sequence>
<reference evidence="2 3" key="1">
    <citation type="submission" date="2024-10" db="EMBL/GenBank/DDBJ databases">
        <title>Isolation, draft genome sequencing and identification of Phyllobacterium sp. NSA23, isolated from leaf soil.</title>
        <authorList>
            <person name="Akita H."/>
        </authorList>
    </citation>
    <scope>NUCLEOTIDE SEQUENCE [LARGE SCALE GENOMIC DNA]</scope>
    <source>
        <strain evidence="2 3">NSA23</strain>
    </source>
</reference>
<dbReference type="RefSeq" id="WP_407864644.1">
    <property type="nucleotide sequence ID" value="NZ_BAAFZP010000001.1"/>
</dbReference>
<feature type="compositionally biased region" description="Basic and acidic residues" evidence="1">
    <location>
        <begin position="96"/>
        <end position="106"/>
    </location>
</feature>
<organism evidence="2 3">
    <name type="scientific">Phyllobacterium phragmitis</name>
    <dbReference type="NCBI Taxonomy" id="2670329"/>
    <lineage>
        <taxon>Bacteria</taxon>
        <taxon>Pseudomonadati</taxon>
        <taxon>Pseudomonadota</taxon>
        <taxon>Alphaproteobacteria</taxon>
        <taxon>Hyphomicrobiales</taxon>
        <taxon>Phyllobacteriaceae</taxon>
        <taxon>Phyllobacterium</taxon>
    </lineage>
</organism>